<dbReference type="OrthoDB" id="9776196at2"/>
<feature type="transmembrane region" description="Helical" evidence="3">
    <location>
        <begin position="7"/>
        <end position="28"/>
    </location>
</feature>
<dbReference type="Proteomes" id="UP000184196">
    <property type="component" value="Unassembled WGS sequence"/>
</dbReference>
<evidence type="ECO:0000256" key="3">
    <source>
        <dbReference type="SAM" id="Phobius"/>
    </source>
</evidence>
<protein>
    <submittedName>
        <fullName evidence="4">Uncharacterized conserved protein YlxW, UPF0749 family</fullName>
    </submittedName>
</protein>
<dbReference type="AlphaFoldDB" id="A0A1M5A2R1"/>
<sequence length="239" mass="26204">MKLPAKLPAYLSLALVAVVLGILIAFQFRVTRHIEQGVPAGRAQELALELRQLEKDKSKLKAEASDLNLKLDRATRGQAEAEKALEDELAKARLLAGLVPVTGPGIEVTLDNPPQQPDGKGPASLYTIRDEDLLRVINELRGAGAEALSINGQRIVAQTEIRWAAPFINVNLTRVVPPYHILAIGEPENLKSALEIPGGLVEYLRDLGVQVSIRPYERLTLPGYTRPMEFRYAKPVLKG</sequence>
<dbReference type="PANTHER" id="PTHR37313:SF2">
    <property type="entry name" value="UPF0749 PROTEIN YLXX"/>
    <property type="match status" value="1"/>
</dbReference>
<feature type="coiled-coil region" evidence="2">
    <location>
        <begin position="43"/>
        <end position="77"/>
    </location>
</feature>
<evidence type="ECO:0000313" key="4">
    <source>
        <dbReference type="EMBL" id="SHF24548.1"/>
    </source>
</evidence>
<dbReference type="InterPro" id="IPR010273">
    <property type="entry name" value="DUF881"/>
</dbReference>
<keyword evidence="3" id="KW-0472">Membrane</keyword>
<evidence type="ECO:0000313" key="5">
    <source>
        <dbReference type="Proteomes" id="UP000184196"/>
    </source>
</evidence>
<dbReference type="Pfam" id="PF05949">
    <property type="entry name" value="DUF881"/>
    <property type="match status" value="1"/>
</dbReference>
<dbReference type="Gene3D" id="3.30.70.1880">
    <property type="entry name" value="Protein of unknown function DUF881"/>
    <property type="match status" value="1"/>
</dbReference>
<reference evidence="5" key="1">
    <citation type="submission" date="2016-11" db="EMBL/GenBank/DDBJ databases">
        <authorList>
            <person name="Varghese N."/>
            <person name="Submissions S."/>
        </authorList>
    </citation>
    <scope>NUCLEOTIDE SEQUENCE [LARGE SCALE GENOMIC DNA]</scope>
    <source>
        <strain evidence="5">DSM 11792</strain>
    </source>
</reference>
<dbReference type="EMBL" id="FQUW01000019">
    <property type="protein sequence ID" value="SHF24548.1"/>
    <property type="molecule type" value="Genomic_DNA"/>
</dbReference>
<evidence type="ECO:0000256" key="1">
    <source>
        <dbReference type="ARBA" id="ARBA00009108"/>
    </source>
</evidence>
<dbReference type="RefSeq" id="WP_073165266.1">
    <property type="nucleotide sequence ID" value="NZ_FQUW01000019.1"/>
</dbReference>
<evidence type="ECO:0000256" key="2">
    <source>
        <dbReference type="SAM" id="Coils"/>
    </source>
</evidence>
<keyword evidence="2" id="KW-0175">Coiled coil</keyword>
<proteinExistence type="inferred from homology"/>
<organism evidence="4 5">
    <name type="scientific">Desulfofundulus australicus DSM 11792</name>
    <dbReference type="NCBI Taxonomy" id="1121425"/>
    <lineage>
        <taxon>Bacteria</taxon>
        <taxon>Bacillati</taxon>
        <taxon>Bacillota</taxon>
        <taxon>Clostridia</taxon>
        <taxon>Eubacteriales</taxon>
        <taxon>Peptococcaceae</taxon>
        <taxon>Desulfofundulus</taxon>
    </lineage>
</organism>
<keyword evidence="5" id="KW-1185">Reference proteome</keyword>
<comment type="similarity">
    <text evidence="1">Belongs to the UPF0749 family.</text>
</comment>
<name>A0A1M5A2R1_9FIRM</name>
<gene>
    <name evidence="4" type="ORF">SAMN02745218_01775</name>
</gene>
<keyword evidence="3" id="KW-1133">Transmembrane helix</keyword>
<accession>A0A1M5A2R1</accession>
<dbReference type="PANTHER" id="PTHR37313">
    <property type="entry name" value="UPF0749 PROTEIN RV1825"/>
    <property type="match status" value="1"/>
</dbReference>
<keyword evidence="3" id="KW-0812">Transmembrane</keyword>